<evidence type="ECO:0000313" key="1">
    <source>
        <dbReference type="EMBL" id="KIK17388.1"/>
    </source>
</evidence>
<dbReference type="Proteomes" id="UP000054018">
    <property type="component" value="Unassembled WGS sequence"/>
</dbReference>
<dbReference type="HOGENOM" id="CLU_1876239_0_0_1"/>
<reference evidence="1 2" key="1">
    <citation type="submission" date="2014-04" db="EMBL/GenBank/DDBJ databases">
        <authorList>
            <consortium name="DOE Joint Genome Institute"/>
            <person name="Kuo A."/>
            <person name="Kohler A."/>
            <person name="Costa M.D."/>
            <person name="Nagy L.G."/>
            <person name="Floudas D."/>
            <person name="Copeland A."/>
            <person name="Barry K.W."/>
            <person name="Cichocki N."/>
            <person name="Veneault-Fourrey C."/>
            <person name="LaButti K."/>
            <person name="Lindquist E.A."/>
            <person name="Lipzen A."/>
            <person name="Lundell T."/>
            <person name="Morin E."/>
            <person name="Murat C."/>
            <person name="Sun H."/>
            <person name="Tunlid A."/>
            <person name="Henrissat B."/>
            <person name="Grigoriev I.V."/>
            <person name="Hibbett D.S."/>
            <person name="Martin F."/>
            <person name="Nordberg H.P."/>
            <person name="Cantor M.N."/>
            <person name="Hua S.X."/>
        </authorList>
    </citation>
    <scope>NUCLEOTIDE SEQUENCE [LARGE SCALE GENOMIC DNA]</scope>
    <source>
        <strain evidence="1 2">441</strain>
    </source>
</reference>
<evidence type="ECO:0000313" key="2">
    <source>
        <dbReference type="Proteomes" id="UP000054018"/>
    </source>
</evidence>
<dbReference type="OrthoDB" id="2665954at2759"/>
<accession>A0A0C9ZBS5</accession>
<keyword evidence="2" id="KW-1185">Reference proteome</keyword>
<dbReference type="AlphaFoldDB" id="A0A0C9ZBS5"/>
<protein>
    <submittedName>
        <fullName evidence="1">Uncharacterized protein</fullName>
    </submittedName>
</protein>
<sequence>MPSVHSTERLEIGFSKDAHRKVIREVWVYLFEPLNKVTSLDLSTYPVLHILQILYCNVKGALEAQKQGEEVSVLLPSLETIAIATSLMLCILVDMIAELQETAVQKHITVWLEGSFTGAQAEGEGESVRESEDSED</sequence>
<organism evidence="1 2">
    <name type="scientific">Pisolithus microcarpus 441</name>
    <dbReference type="NCBI Taxonomy" id="765257"/>
    <lineage>
        <taxon>Eukaryota</taxon>
        <taxon>Fungi</taxon>
        <taxon>Dikarya</taxon>
        <taxon>Basidiomycota</taxon>
        <taxon>Agaricomycotina</taxon>
        <taxon>Agaricomycetes</taxon>
        <taxon>Agaricomycetidae</taxon>
        <taxon>Boletales</taxon>
        <taxon>Sclerodermatineae</taxon>
        <taxon>Pisolithaceae</taxon>
        <taxon>Pisolithus</taxon>
    </lineage>
</organism>
<reference evidence="2" key="2">
    <citation type="submission" date="2015-01" db="EMBL/GenBank/DDBJ databases">
        <title>Evolutionary Origins and Diversification of the Mycorrhizal Mutualists.</title>
        <authorList>
            <consortium name="DOE Joint Genome Institute"/>
            <consortium name="Mycorrhizal Genomics Consortium"/>
            <person name="Kohler A."/>
            <person name="Kuo A."/>
            <person name="Nagy L.G."/>
            <person name="Floudas D."/>
            <person name="Copeland A."/>
            <person name="Barry K.W."/>
            <person name="Cichocki N."/>
            <person name="Veneault-Fourrey C."/>
            <person name="LaButti K."/>
            <person name="Lindquist E.A."/>
            <person name="Lipzen A."/>
            <person name="Lundell T."/>
            <person name="Morin E."/>
            <person name="Murat C."/>
            <person name="Riley R."/>
            <person name="Ohm R."/>
            <person name="Sun H."/>
            <person name="Tunlid A."/>
            <person name="Henrissat B."/>
            <person name="Grigoriev I.V."/>
            <person name="Hibbett D.S."/>
            <person name="Martin F."/>
        </authorList>
    </citation>
    <scope>NUCLEOTIDE SEQUENCE [LARGE SCALE GENOMIC DNA]</scope>
    <source>
        <strain evidence="2">441</strain>
    </source>
</reference>
<proteinExistence type="predicted"/>
<dbReference type="EMBL" id="KN833830">
    <property type="protein sequence ID" value="KIK17388.1"/>
    <property type="molecule type" value="Genomic_DNA"/>
</dbReference>
<gene>
    <name evidence="1" type="ORF">PISMIDRAFT_15166</name>
</gene>
<name>A0A0C9ZBS5_9AGAM</name>